<evidence type="ECO:0000313" key="2">
    <source>
        <dbReference type="Proteomes" id="UP000189475"/>
    </source>
</evidence>
<dbReference type="OrthoDB" id="6402397at2"/>
<dbReference type="RefSeq" id="WP_077312404.1">
    <property type="nucleotide sequence ID" value="NZ_AP024887.1"/>
</dbReference>
<evidence type="ECO:0000313" key="1">
    <source>
        <dbReference type="EMBL" id="SJL82791.1"/>
    </source>
</evidence>
<organism evidence="1 2">
    <name type="scientific">Vibrio palustris</name>
    <dbReference type="NCBI Taxonomy" id="1918946"/>
    <lineage>
        <taxon>Bacteria</taxon>
        <taxon>Pseudomonadati</taxon>
        <taxon>Pseudomonadota</taxon>
        <taxon>Gammaproteobacteria</taxon>
        <taxon>Vibrionales</taxon>
        <taxon>Vibrionaceae</taxon>
        <taxon>Vibrio</taxon>
    </lineage>
</organism>
<protein>
    <recommendedName>
        <fullName evidence="3">Lipoprotein</fullName>
    </recommendedName>
</protein>
<dbReference type="AlphaFoldDB" id="A0A1R4B1K7"/>
<reference evidence="1 2" key="1">
    <citation type="submission" date="2017-02" db="EMBL/GenBank/DDBJ databases">
        <authorList>
            <person name="Peterson S.W."/>
        </authorList>
    </citation>
    <scope>NUCLEOTIDE SEQUENCE [LARGE SCALE GENOMIC DNA]</scope>
    <source>
        <strain evidence="1 2">CECT 9027</strain>
    </source>
</reference>
<dbReference type="STRING" id="1918946.VPAL9027_00731"/>
<proteinExistence type="predicted"/>
<dbReference type="PROSITE" id="PS51257">
    <property type="entry name" value="PROKAR_LIPOPROTEIN"/>
    <property type="match status" value="1"/>
</dbReference>
<dbReference type="EMBL" id="FUFT01000002">
    <property type="protein sequence ID" value="SJL82791.1"/>
    <property type="molecule type" value="Genomic_DNA"/>
</dbReference>
<evidence type="ECO:0008006" key="3">
    <source>
        <dbReference type="Google" id="ProtNLM"/>
    </source>
</evidence>
<dbReference type="Proteomes" id="UP000189475">
    <property type="component" value="Unassembled WGS sequence"/>
</dbReference>
<keyword evidence="2" id="KW-1185">Reference proteome</keyword>
<sequence length="166" mass="18586">MSIKVIRSLSILTTLLLVGCSHVHDRTGTQVNLYPVDTALALQVNSTRNAIKTVAAFIDNHKQQVLSQNIQMHYQGHAAKQVMQAAKRQLLAMGVDHTMLTITASNKKQSFSINLSEYKVKINDCRYVNYNSLSQFDGDFGCNVEKNRWMSMTHPERSASITESGK</sequence>
<gene>
    <name evidence="1" type="ORF">VPAL9027_00731</name>
</gene>
<accession>A0A1R4B1K7</accession>
<name>A0A1R4B1K7_9VIBR</name>